<protein>
    <submittedName>
        <fullName evidence="9">ABC transporter permease</fullName>
    </submittedName>
</protein>
<dbReference type="InterPro" id="IPR000515">
    <property type="entry name" value="MetI-like"/>
</dbReference>
<feature type="transmembrane region" description="Helical" evidence="7">
    <location>
        <begin position="128"/>
        <end position="151"/>
    </location>
</feature>
<reference evidence="9" key="1">
    <citation type="submission" date="2021-04" db="EMBL/GenBank/DDBJ databases">
        <title>Biosynthetic gene clusters of Dactylosporangioum roseum.</title>
        <authorList>
            <person name="Hartkoorn R.C."/>
            <person name="Beaudoing E."/>
            <person name="Hot D."/>
            <person name="Moureu S."/>
        </authorList>
    </citation>
    <scope>NUCLEOTIDE SEQUENCE</scope>
    <source>
        <strain evidence="9">NRRL B-16295</strain>
    </source>
</reference>
<dbReference type="Proteomes" id="UP001058271">
    <property type="component" value="Chromosome"/>
</dbReference>
<accession>A0ABY5ZB34</accession>
<comment type="similarity">
    <text evidence="7">Belongs to the binding-protein-dependent transport system permease family.</text>
</comment>
<dbReference type="Pfam" id="PF19300">
    <property type="entry name" value="BPD_transp_1_N"/>
    <property type="match status" value="1"/>
</dbReference>
<keyword evidence="3" id="KW-1003">Cell membrane</keyword>
<feature type="domain" description="ABC transmembrane type-1" evidence="8">
    <location>
        <begin position="124"/>
        <end position="339"/>
    </location>
</feature>
<feature type="transmembrane region" description="Helical" evidence="7">
    <location>
        <begin position="163"/>
        <end position="186"/>
    </location>
</feature>
<feature type="transmembrane region" description="Helical" evidence="7">
    <location>
        <begin position="278"/>
        <end position="296"/>
    </location>
</feature>
<keyword evidence="4 7" id="KW-0812">Transmembrane</keyword>
<keyword evidence="10" id="KW-1185">Reference proteome</keyword>
<evidence type="ECO:0000256" key="2">
    <source>
        <dbReference type="ARBA" id="ARBA00022448"/>
    </source>
</evidence>
<evidence type="ECO:0000256" key="4">
    <source>
        <dbReference type="ARBA" id="ARBA00022692"/>
    </source>
</evidence>
<dbReference type="Pfam" id="PF00528">
    <property type="entry name" value="BPD_transp_1"/>
    <property type="match status" value="1"/>
</dbReference>
<evidence type="ECO:0000256" key="5">
    <source>
        <dbReference type="ARBA" id="ARBA00022989"/>
    </source>
</evidence>
<dbReference type="PROSITE" id="PS50928">
    <property type="entry name" value="ABC_TM1"/>
    <property type="match status" value="1"/>
</dbReference>
<feature type="transmembrane region" description="Helical" evidence="7">
    <location>
        <begin position="316"/>
        <end position="339"/>
    </location>
</feature>
<dbReference type="EMBL" id="CP073721">
    <property type="protein sequence ID" value="UWZ39236.1"/>
    <property type="molecule type" value="Genomic_DNA"/>
</dbReference>
<evidence type="ECO:0000259" key="8">
    <source>
        <dbReference type="PROSITE" id="PS50928"/>
    </source>
</evidence>
<keyword evidence="6 7" id="KW-0472">Membrane</keyword>
<dbReference type="CDD" id="cd06261">
    <property type="entry name" value="TM_PBP2"/>
    <property type="match status" value="1"/>
</dbReference>
<organism evidence="9 10">
    <name type="scientific">Dactylosporangium roseum</name>
    <dbReference type="NCBI Taxonomy" id="47989"/>
    <lineage>
        <taxon>Bacteria</taxon>
        <taxon>Bacillati</taxon>
        <taxon>Actinomycetota</taxon>
        <taxon>Actinomycetes</taxon>
        <taxon>Micromonosporales</taxon>
        <taxon>Micromonosporaceae</taxon>
        <taxon>Dactylosporangium</taxon>
    </lineage>
</organism>
<feature type="transmembrane region" description="Helical" evidence="7">
    <location>
        <begin position="206"/>
        <end position="225"/>
    </location>
</feature>
<keyword evidence="5 7" id="KW-1133">Transmembrane helix</keyword>
<evidence type="ECO:0000256" key="3">
    <source>
        <dbReference type="ARBA" id="ARBA00022475"/>
    </source>
</evidence>
<dbReference type="RefSeq" id="WP_260728636.1">
    <property type="nucleotide sequence ID" value="NZ_BAAABS010000015.1"/>
</dbReference>
<evidence type="ECO:0000313" key="9">
    <source>
        <dbReference type="EMBL" id="UWZ39236.1"/>
    </source>
</evidence>
<dbReference type="PANTHER" id="PTHR43163">
    <property type="entry name" value="DIPEPTIDE TRANSPORT SYSTEM PERMEASE PROTEIN DPPB-RELATED"/>
    <property type="match status" value="1"/>
</dbReference>
<keyword evidence="2 7" id="KW-0813">Transport</keyword>
<evidence type="ECO:0000313" key="10">
    <source>
        <dbReference type="Proteomes" id="UP001058271"/>
    </source>
</evidence>
<evidence type="ECO:0000256" key="7">
    <source>
        <dbReference type="RuleBase" id="RU363032"/>
    </source>
</evidence>
<proteinExistence type="inferred from homology"/>
<sequence length="353" mass="37749">MSVTTTTTAAGVPRNTSTQSKYVSYLLATLRFTLSRILQAVGLVFGVVAVMFVLIRMAPGDPVQAMVGDFPVPDEYRAQIERQYHLDDSLLVQFLAYLRNILRGDLGYSYASHQSVRDLILDRLPATLLLTVAGLAAAAVIGIVVGTWSAVSSRRSTRAFLDTTVLFGFSIPTFWLGEMLVLLFALKLGWLPSGGMSDPRAETSGLGSLLAVGPYLILPAAALGIRELAATARIAKGSTMGVLSEDYIVTARSKGLSTAATIRGHVLRNAALPIIASLGYRVGLALAGAVTIEVVFSWPGIGRLLYQAIIARDNSVVVGVILVIAILVIVANLLTELLYRVMDPRIKGARHGR</sequence>
<dbReference type="PANTHER" id="PTHR43163:SF6">
    <property type="entry name" value="DIPEPTIDE TRANSPORT SYSTEM PERMEASE PROTEIN DPPB-RELATED"/>
    <property type="match status" value="1"/>
</dbReference>
<feature type="transmembrane region" description="Helical" evidence="7">
    <location>
        <begin position="37"/>
        <end position="58"/>
    </location>
</feature>
<dbReference type="SUPFAM" id="SSF161098">
    <property type="entry name" value="MetI-like"/>
    <property type="match status" value="1"/>
</dbReference>
<dbReference type="InterPro" id="IPR035906">
    <property type="entry name" value="MetI-like_sf"/>
</dbReference>
<evidence type="ECO:0000256" key="6">
    <source>
        <dbReference type="ARBA" id="ARBA00023136"/>
    </source>
</evidence>
<dbReference type="Gene3D" id="1.10.3720.10">
    <property type="entry name" value="MetI-like"/>
    <property type="match status" value="1"/>
</dbReference>
<comment type="subcellular location">
    <subcellularLocation>
        <location evidence="1 7">Cell membrane</location>
        <topology evidence="1 7">Multi-pass membrane protein</topology>
    </subcellularLocation>
</comment>
<dbReference type="InterPro" id="IPR045621">
    <property type="entry name" value="BPD_transp_1_N"/>
</dbReference>
<gene>
    <name evidence="9" type="ORF">Drose_13955</name>
</gene>
<evidence type="ECO:0000256" key="1">
    <source>
        <dbReference type="ARBA" id="ARBA00004651"/>
    </source>
</evidence>
<name>A0ABY5ZB34_9ACTN</name>